<dbReference type="AlphaFoldDB" id="T1GWJ3"/>
<dbReference type="EMBL" id="CAQQ02004253">
    <property type="status" value="NOT_ANNOTATED_CDS"/>
    <property type="molecule type" value="Genomic_DNA"/>
</dbReference>
<evidence type="ECO:0000313" key="1">
    <source>
        <dbReference type="EnsemblMetazoa" id="MESCA008170-PA"/>
    </source>
</evidence>
<organism evidence="1 2">
    <name type="scientific">Megaselia scalaris</name>
    <name type="common">Humpbacked fly</name>
    <name type="synonym">Phora scalaris</name>
    <dbReference type="NCBI Taxonomy" id="36166"/>
    <lineage>
        <taxon>Eukaryota</taxon>
        <taxon>Metazoa</taxon>
        <taxon>Ecdysozoa</taxon>
        <taxon>Arthropoda</taxon>
        <taxon>Hexapoda</taxon>
        <taxon>Insecta</taxon>
        <taxon>Pterygota</taxon>
        <taxon>Neoptera</taxon>
        <taxon>Endopterygota</taxon>
        <taxon>Diptera</taxon>
        <taxon>Brachycera</taxon>
        <taxon>Muscomorpha</taxon>
        <taxon>Platypezoidea</taxon>
        <taxon>Phoridae</taxon>
        <taxon>Megaseliini</taxon>
        <taxon>Megaselia</taxon>
    </lineage>
</organism>
<sequence>MKALRIGELLAPHNTTQNLHNTNFHVLSPPQSNPYGLKDSGATSDMTAWTSAGLQPTSSYYPYDHSLAAYGYSLGENDCVTLVWTCGDYIASN</sequence>
<protein>
    <submittedName>
        <fullName evidence="1">Uncharacterized protein</fullName>
    </submittedName>
</protein>
<reference evidence="1" key="2">
    <citation type="submission" date="2015-06" db="UniProtKB">
        <authorList>
            <consortium name="EnsemblMetazoa"/>
        </authorList>
    </citation>
    <scope>IDENTIFICATION</scope>
</reference>
<evidence type="ECO:0000313" key="2">
    <source>
        <dbReference type="Proteomes" id="UP000015102"/>
    </source>
</evidence>
<dbReference type="EnsemblMetazoa" id="MESCA008170-RA">
    <property type="protein sequence ID" value="MESCA008170-PA"/>
    <property type="gene ID" value="MESCA008170"/>
</dbReference>
<dbReference type="STRING" id="36166.T1GWJ3"/>
<keyword evidence="2" id="KW-1185">Reference proteome</keyword>
<dbReference type="HOGENOM" id="CLU_2402183_0_0_1"/>
<accession>T1GWJ3</accession>
<name>T1GWJ3_MEGSC</name>
<proteinExistence type="predicted"/>
<dbReference type="Proteomes" id="UP000015102">
    <property type="component" value="Unassembled WGS sequence"/>
</dbReference>
<reference evidence="2" key="1">
    <citation type="submission" date="2013-02" db="EMBL/GenBank/DDBJ databases">
        <authorList>
            <person name="Hughes D."/>
        </authorList>
    </citation>
    <scope>NUCLEOTIDE SEQUENCE</scope>
    <source>
        <strain>Durham</strain>
        <strain evidence="2">NC isolate 2 -- Noor lab</strain>
    </source>
</reference>